<keyword evidence="2" id="KW-0732">Signal</keyword>
<evidence type="ECO:0000313" key="3">
    <source>
        <dbReference type="EMBL" id="CAE7587393.1"/>
    </source>
</evidence>
<feature type="compositionally biased region" description="Polar residues" evidence="1">
    <location>
        <begin position="403"/>
        <end position="414"/>
    </location>
</feature>
<feature type="region of interest" description="Disordered" evidence="1">
    <location>
        <begin position="519"/>
        <end position="552"/>
    </location>
</feature>
<feature type="signal peptide" evidence="2">
    <location>
        <begin position="1"/>
        <end position="23"/>
    </location>
</feature>
<dbReference type="Proteomes" id="UP000604046">
    <property type="component" value="Unassembled WGS sequence"/>
</dbReference>
<dbReference type="EMBL" id="CAJNDS010002758">
    <property type="protein sequence ID" value="CAE7587393.1"/>
    <property type="molecule type" value="Genomic_DNA"/>
</dbReference>
<evidence type="ECO:0000256" key="1">
    <source>
        <dbReference type="SAM" id="MobiDB-lite"/>
    </source>
</evidence>
<evidence type="ECO:0000313" key="4">
    <source>
        <dbReference type="Proteomes" id="UP000604046"/>
    </source>
</evidence>
<feature type="region of interest" description="Disordered" evidence="1">
    <location>
        <begin position="401"/>
        <end position="430"/>
    </location>
</feature>
<sequence length="620" mass="69082">MAASWLLPAWPVCLWALLAQALADPDDTCLSSIKVIDNFLSDAEAQAVMADLEAQRAPSESERLRQEAPTLAQRLKSELRSKEQEAQLDSAVEVLEPVGKLIVEVLGHPKLEKRLRATITGKEVAQLVASKSSVPVSRKRGDVHEHADHMGGRWVSEKVPGTAAVAYLESAPDGGSLGKLIFKDIGDEKIVKEVEAIAKRFISWDNSKCLHSFKARYDGPRRLLGFNHDRDFSHDRDFNHDEGILQVTHESTVCRALAQTRLPLRSRKGSDQASSRQPWHQHNSCHDVFHKLIVLVKVSASASTTQARGPCHPFAGRCGHRCGESWPRRAKQKRTHDDAVFIAQWGGRCEQCRTSPEPLAPDMRARSKLSHGLKKLVPCGEATLRTMVVGEVASGHVTRWLSEKSQTSRSSTTALRHPATGEAAPVGERYNKEPIPDEEWWLRGNNRSKLLTTAPFTFYDGNPLAKKNFQAQCVGPDHSRRVAQQLGRIGHSFSEANLQVLKEDPHARRYMSQKYAELMQRPQAAGSQPDSEARHKGKGKGSEDRGRKTRLGQLASMSSSMKLPKAELRQTMDGKNVIMLPNPRLPRENASMDIHNPMPPILGRPKFNYTFDYNGERLAM</sequence>
<keyword evidence="4" id="KW-1185">Reference proteome</keyword>
<protein>
    <submittedName>
        <fullName evidence="3">TufB protein</fullName>
    </submittedName>
</protein>
<name>A0A812UMH3_9DINO</name>
<feature type="chain" id="PRO_5032651618" evidence="2">
    <location>
        <begin position="24"/>
        <end position="620"/>
    </location>
</feature>
<comment type="caution">
    <text evidence="3">The sequence shown here is derived from an EMBL/GenBank/DDBJ whole genome shotgun (WGS) entry which is preliminary data.</text>
</comment>
<reference evidence="3" key="1">
    <citation type="submission" date="2021-02" db="EMBL/GenBank/DDBJ databases">
        <authorList>
            <person name="Dougan E. K."/>
            <person name="Rhodes N."/>
            <person name="Thang M."/>
            <person name="Chan C."/>
        </authorList>
    </citation>
    <scope>NUCLEOTIDE SEQUENCE</scope>
</reference>
<evidence type="ECO:0000256" key="2">
    <source>
        <dbReference type="SAM" id="SignalP"/>
    </source>
</evidence>
<organism evidence="3 4">
    <name type="scientific">Symbiodinium natans</name>
    <dbReference type="NCBI Taxonomy" id="878477"/>
    <lineage>
        <taxon>Eukaryota</taxon>
        <taxon>Sar</taxon>
        <taxon>Alveolata</taxon>
        <taxon>Dinophyceae</taxon>
        <taxon>Suessiales</taxon>
        <taxon>Symbiodiniaceae</taxon>
        <taxon>Symbiodinium</taxon>
    </lineage>
</organism>
<proteinExistence type="predicted"/>
<gene>
    <name evidence="3" type="primary">tufB</name>
    <name evidence="3" type="ORF">SNAT2548_LOCUS33480</name>
</gene>
<accession>A0A812UMH3</accession>
<dbReference type="OrthoDB" id="428555at2759"/>
<dbReference type="AlphaFoldDB" id="A0A812UMH3"/>